<dbReference type="AlphaFoldDB" id="A0AA37H0K1"/>
<evidence type="ECO:0000256" key="1">
    <source>
        <dbReference type="SAM" id="MobiDB-lite"/>
    </source>
</evidence>
<reference evidence="2 3" key="1">
    <citation type="submission" date="2021-07" db="EMBL/GenBank/DDBJ databases">
        <title>Genome data of Colletotrichum spaethianum.</title>
        <authorList>
            <person name="Utami Y.D."/>
            <person name="Hiruma K."/>
        </authorList>
    </citation>
    <scope>NUCLEOTIDE SEQUENCE [LARGE SCALE GENOMIC DNA]</scope>
    <source>
        <strain evidence="2 3">MAFF 242679</strain>
    </source>
</reference>
<dbReference type="EMBL" id="BPPX01000040">
    <property type="protein sequence ID" value="GJC89378.1"/>
    <property type="molecule type" value="Genomic_DNA"/>
</dbReference>
<sequence>MSTKASTDKLGANLETDNVNPDSFDYDCAQTVVQSKAGHVEHDETKNKLVAAKGATADDVVSESHINLEPEQPPSEKQIARAQWEEEEVKTA</sequence>
<evidence type="ECO:0000313" key="2">
    <source>
        <dbReference type="EMBL" id="GJC89378.1"/>
    </source>
</evidence>
<dbReference type="Proteomes" id="UP001055172">
    <property type="component" value="Unassembled WGS sequence"/>
</dbReference>
<name>A0AA37H0K1_9PEZI</name>
<protein>
    <submittedName>
        <fullName evidence="2">Uncharacterized protein</fullName>
    </submittedName>
</protein>
<organism evidence="2 3">
    <name type="scientific">Colletotrichum liriopes</name>
    <dbReference type="NCBI Taxonomy" id="708192"/>
    <lineage>
        <taxon>Eukaryota</taxon>
        <taxon>Fungi</taxon>
        <taxon>Dikarya</taxon>
        <taxon>Ascomycota</taxon>
        <taxon>Pezizomycotina</taxon>
        <taxon>Sordariomycetes</taxon>
        <taxon>Hypocreomycetidae</taxon>
        <taxon>Glomerellales</taxon>
        <taxon>Glomerellaceae</taxon>
        <taxon>Colletotrichum</taxon>
        <taxon>Colletotrichum spaethianum species complex</taxon>
    </lineage>
</organism>
<evidence type="ECO:0000313" key="3">
    <source>
        <dbReference type="Proteomes" id="UP001055172"/>
    </source>
</evidence>
<comment type="caution">
    <text evidence="2">The sequence shown here is derived from an EMBL/GenBank/DDBJ whole genome shotgun (WGS) entry which is preliminary data.</text>
</comment>
<accession>A0AA37H0K1</accession>
<feature type="region of interest" description="Disordered" evidence="1">
    <location>
        <begin position="64"/>
        <end position="92"/>
    </location>
</feature>
<keyword evidence="3" id="KW-1185">Reference proteome</keyword>
<proteinExistence type="predicted"/>
<gene>
    <name evidence="2" type="ORF">ColLi_12216</name>
</gene>